<keyword evidence="2" id="KW-1133">Transmembrane helix</keyword>
<dbReference type="EMBL" id="CP111028">
    <property type="protein sequence ID" value="WAR31836.1"/>
    <property type="molecule type" value="Genomic_DNA"/>
</dbReference>
<sequence>MSTSRIRTKGKDSGKANGHIGGKSKKRKSANDSSSFLATILQLDEKYTSICAICANKDSPLSLLRPVMKLLEISCHGIPWLTGTVLLILSVHLAHHVEMSVNLLFGLILDLIVIGILKVAFRRSRPKHNEMDMFATVSIDNYSFPSGHASRAGMLACFFLIEYLSCPTKELLILAWSFTVTISRVVLGRHHLIDVVCGYGVGILEYLMLVYLWIPQKTCMSWLELYFNVVTADFQV</sequence>
<dbReference type="SUPFAM" id="SSF48317">
    <property type="entry name" value="Acid phosphatase/Vanadium-dependent haloperoxidase"/>
    <property type="match status" value="1"/>
</dbReference>
<dbReference type="CDD" id="cd03391">
    <property type="entry name" value="PAP2_containing_2_like"/>
    <property type="match status" value="1"/>
</dbReference>
<evidence type="ECO:0000256" key="2">
    <source>
        <dbReference type="SAM" id="Phobius"/>
    </source>
</evidence>
<proteinExistence type="predicted"/>
<feature type="transmembrane region" description="Helical" evidence="2">
    <location>
        <begin position="103"/>
        <end position="121"/>
    </location>
</feature>
<dbReference type="PANTHER" id="PTHR14969:SF13">
    <property type="entry name" value="AT30094P"/>
    <property type="match status" value="1"/>
</dbReference>
<dbReference type="PANTHER" id="PTHR14969">
    <property type="entry name" value="SPHINGOSINE-1-PHOSPHATE PHOSPHOHYDROLASE"/>
    <property type="match status" value="1"/>
</dbReference>
<organism evidence="4 5">
    <name type="scientific">Mya arenaria</name>
    <name type="common">Soft-shell clam</name>
    <dbReference type="NCBI Taxonomy" id="6604"/>
    <lineage>
        <taxon>Eukaryota</taxon>
        <taxon>Metazoa</taxon>
        <taxon>Spiralia</taxon>
        <taxon>Lophotrochozoa</taxon>
        <taxon>Mollusca</taxon>
        <taxon>Bivalvia</taxon>
        <taxon>Autobranchia</taxon>
        <taxon>Heteroconchia</taxon>
        <taxon>Euheterodonta</taxon>
        <taxon>Imparidentia</taxon>
        <taxon>Neoheterodontei</taxon>
        <taxon>Myida</taxon>
        <taxon>Myoidea</taxon>
        <taxon>Myidae</taxon>
        <taxon>Mya</taxon>
    </lineage>
</organism>
<feature type="region of interest" description="Disordered" evidence="1">
    <location>
        <begin position="1"/>
        <end position="29"/>
    </location>
</feature>
<protein>
    <submittedName>
        <fullName evidence="4">PLPP6-like protein</fullName>
    </submittedName>
</protein>
<name>A0ABY7GFF9_MYAAR</name>
<dbReference type="SMART" id="SM00014">
    <property type="entry name" value="acidPPc"/>
    <property type="match status" value="1"/>
</dbReference>
<feature type="transmembrane region" description="Helical" evidence="2">
    <location>
        <begin position="78"/>
        <end position="97"/>
    </location>
</feature>
<dbReference type="InterPro" id="IPR036938">
    <property type="entry name" value="PAP2/HPO_sf"/>
</dbReference>
<evidence type="ECO:0000259" key="3">
    <source>
        <dbReference type="SMART" id="SM00014"/>
    </source>
</evidence>
<feature type="transmembrane region" description="Helical" evidence="2">
    <location>
        <begin position="192"/>
        <end position="214"/>
    </location>
</feature>
<keyword evidence="2" id="KW-0472">Membrane</keyword>
<reference evidence="4" key="1">
    <citation type="submission" date="2022-11" db="EMBL/GenBank/DDBJ databases">
        <title>Centuries of genome instability and evolution in soft-shell clam transmissible cancer (bioRxiv).</title>
        <authorList>
            <person name="Hart S.F.M."/>
            <person name="Yonemitsu M.A."/>
            <person name="Giersch R.M."/>
            <person name="Beal B.F."/>
            <person name="Arriagada G."/>
            <person name="Davis B.W."/>
            <person name="Ostrander E.A."/>
            <person name="Goff S.P."/>
            <person name="Metzger M.J."/>
        </authorList>
    </citation>
    <scope>NUCLEOTIDE SEQUENCE</scope>
    <source>
        <strain evidence="4">MELC-2E11</strain>
        <tissue evidence="4">Siphon/mantle</tissue>
    </source>
</reference>
<accession>A0ABY7GFF9</accession>
<dbReference type="Proteomes" id="UP001164746">
    <property type="component" value="Chromosome 17"/>
</dbReference>
<feature type="domain" description="Phosphatidic acid phosphatase type 2/haloperoxidase" evidence="3">
    <location>
        <begin position="98"/>
        <end position="210"/>
    </location>
</feature>
<keyword evidence="5" id="KW-1185">Reference proteome</keyword>
<gene>
    <name evidence="4" type="ORF">MAR_034378</name>
</gene>
<dbReference type="InterPro" id="IPR000326">
    <property type="entry name" value="PAP2/HPO"/>
</dbReference>
<dbReference type="Pfam" id="PF01569">
    <property type="entry name" value="PAP2"/>
    <property type="match status" value="1"/>
</dbReference>
<evidence type="ECO:0000313" key="5">
    <source>
        <dbReference type="Proteomes" id="UP001164746"/>
    </source>
</evidence>
<keyword evidence="2" id="KW-0812">Transmembrane</keyword>
<evidence type="ECO:0000313" key="4">
    <source>
        <dbReference type="EMBL" id="WAR31836.1"/>
    </source>
</evidence>
<evidence type="ECO:0000256" key="1">
    <source>
        <dbReference type="SAM" id="MobiDB-lite"/>
    </source>
</evidence>
<dbReference type="Gene3D" id="1.20.144.10">
    <property type="entry name" value="Phosphatidic acid phosphatase type 2/haloperoxidase"/>
    <property type="match status" value="1"/>
</dbReference>